<proteinExistence type="inferred from homology"/>
<dbReference type="InterPro" id="IPR039425">
    <property type="entry name" value="RNA_pol_sigma-70-like"/>
</dbReference>
<dbReference type="EMBL" id="JBHSLD010000006">
    <property type="protein sequence ID" value="MFC5380125.1"/>
    <property type="molecule type" value="Genomic_DNA"/>
</dbReference>
<comment type="caution">
    <text evidence="9">The sequence shown here is derived from an EMBL/GenBank/DDBJ whole genome shotgun (WGS) entry which is preliminary data.</text>
</comment>
<evidence type="ECO:0000256" key="4">
    <source>
        <dbReference type="ARBA" id="ARBA00023125"/>
    </source>
</evidence>
<dbReference type="Gene3D" id="1.10.1740.10">
    <property type="match status" value="1"/>
</dbReference>
<dbReference type="InterPro" id="IPR013324">
    <property type="entry name" value="RNA_pol_sigma_r3/r4-like"/>
</dbReference>
<organism evidence="9 10">
    <name type="scientific">Aquipuribacter nitratireducens</name>
    <dbReference type="NCBI Taxonomy" id="650104"/>
    <lineage>
        <taxon>Bacteria</taxon>
        <taxon>Bacillati</taxon>
        <taxon>Actinomycetota</taxon>
        <taxon>Actinomycetes</taxon>
        <taxon>Micrococcales</taxon>
        <taxon>Intrasporangiaceae</taxon>
        <taxon>Aquipuribacter</taxon>
    </lineage>
</organism>
<name>A0ABW0GJN2_9MICO</name>
<keyword evidence="5" id="KW-0804">Transcription</keyword>
<evidence type="ECO:0000256" key="2">
    <source>
        <dbReference type="ARBA" id="ARBA00023015"/>
    </source>
</evidence>
<dbReference type="InterPro" id="IPR013249">
    <property type="entry name" value="RNA_pol_sigma70_r4_t2"/>
</dbReference>
<evidence type="ECO:0000259" key="7">
    <source>
        <dbReference type="Pfam" id="PF04542"/>
    </source>
</evidence>
<accession>A0ABW0GJN2</accession>
<protein>
    <submittedName>
        <fullName evidence="9">RNA polymerase sigma factor ShbA</fullName>
    </submittedName>
</protein>
<dbReference type="InterPro" id="IPR036388">
    <property type="entry name" value="WH-like_DNA-bd_sf"/>
</dbReference>
<keyword evidence="4" id="KW-0238">DNA-binding</keyword>
<dbReference type="Proteomes" id="UP001596122">
    <property type="component" value="Unassembled WGS sequence"/>
</dbReference>
<keyword evidence="10" id="KW-1185">Reference proteome</keyword>
<feature type="region of interest" description="Disordered" evidence="6">
    <location>
        <begin position="108"/>
        <end position="129"/>
    </location>
</feature>
<evidence type="ECO:0000256" key="5">
    <source>
        <dbReference type="ARBA" id="ARBA00023163"/>
    </source>
</evidence>
<dbReference type="Gene3D" id="1.10.10.10">
    <property type="entry name" value="Winged helix-like DNA-binding domain superfamily/Winged helix DNA-binding domain"/>
    <property type="match status" value="1"/>
</dbReference>
<dbReference type="Pfam" id="PF04542">
    <property type="entry name" value="Sigma70_r2"/>
    <property type="match status" value="1"/>
</dbReference>
<evidence type="ECO:0000256" key="1">
    <source>
        <dbReference type="ARBA" id="ARBA00010641"/>
    </source>
</evidence>
<dbReference type="NCBIfam" id="TIGR02937">
    <property type="entry name" value="sigma70-ECF"/>
    <property type="match status" value="1"/>
</dbReference>
<sequence length="213" mass="22590">MSHEDAPAGAGPPDGSLWSRLVTRAVAGESAAVETLIAGVRQRVHRYCRARLRGYPGAEQAADDVAQEVCVAVLTALPRYQDTGRPFEAFVFRVAGHKVADAQRQALGREQPVEELPDGHSDALADDPARSAEVSSEADRVTRLMDRLPGQQREVLVLRVAVGLSTEETAAALGMTAGAVRVAQHRALGRLRVLLAEEDAGSPGSGATGRGRR</sequence>
<dbReference type="NCBIfam" id="NF007230">
    <property type="entry name" value="PRK09648.1"/>
    <property type="match status" value="1"/>
</dbReference>
<dbReference type="RefSeq" id="WP_340266969.1">
    <property type="nucleotide sequence ID" value="NZ_JBBEOG010000001.1"/>
</dbReference>
<comment type="similarity">
    <text evidence="1">Belongs to the sigma-70 factor family. ECF subfamily.</text>
</comment>
<dbReference type="Pfam" id="PF08281">
    <property type="entry name" value="Sigma70_r4_2"/>
    <property type="match status" value="1"/>
</dbReference>
<dbReference type="SUPFAM" id="SSF88946">
    <property type="entry name" value="Sigma2 domain of RNA polymerase sigma factors"/>
    <property type="match status" value="1"/>
</dbReference>
<dbReference type="InterPro" id="IPR007627">
    <property type="entry name" value="RNA_pol_sigma70_r2"/>
</dbReference>
<evidence type="ECO:0000256" key="3">
    <source>
        <dbReference type="ARBA" id="ARBA00023082"/>
    </source>
</evidence>
<evidence type="ECO:0000313" key="10">
    <source>
        <dbReference type="Proteomes" id="UP001596122"/>
    </source>
</evidence>
<evidence type="ECO:0000259" key="8">
    <source>
        <dbReference type="Pfam" id="PF08281"/>
    </source>
</evidence>
<feature type="domain" description="RNA polymerase sigma-70 region 2" evidence="7">
    <location>
        <begin position="40"/>
        <end position="105"/>
    </location>
</feature>
<feature type="compositionally biased region" description="Basic and acidic residues" evidence="6">
    <location>
        <begin position="117"/>
        <end position="129"/>
    </location>
</feature>
<evidence type="ECO:0000256" key="6">
    <source>
        <dbReference type="SAM" id="MobiDB-lite"/>
    </source>
</evidence>
<evidence type="ECO:0000313" key="9">
    <source>
        <dbReference type="EMBL" id="MFC5380125.1"/>
    </source>
</evidence>
<dbReference type="InterPro" id="IPR014284">
    <property type="entry name" value="RNA_pol_sigma-70_dom"/>
</dbReference>
<dbReference type="SUPFAM" id="SSF88659">
    <property type="entry name" value="Sigma3 and sigma4 domains of RNA polymerase sigma factors"/>
    <property type="match status" value="1"/>
</dbReference>
<dbReference type="CDD" id="cd06171">
    <property type="entry name" value="Sigma70_r4"/>
    <property type="match status" value="1"/>
</dbReference>
<dbReference type="InterPro" id="IPR013325">
    <property type="entry name" value="RNA_pol_sigma_r2"/>
</dbReference>
<keyword evidence="2" id="KW-0805">Transcription regulation</keyword>
<dbReference type="PANTHER" id="PTHR43133">
    <property type="entry name" value="RNA POLYMERASE ECF-TYPE SIGMA FACTO"/>
    <property type="match status" value="1"/>
</dbReference>
<gene>
    <name evidence="9" type="primary">shbA</name>
    <name evidence="9" type="ORF">ACFPJ6_04935</name>
</gene>
<feature type="domain" description="RNA polymerase sigma factor 70 region 4 type 2" evidence="8">
    <location>
        <begin position="140"/>
        <end position="191"/>
    </location>
</feature>
<keyword evidence="3" id="KW-0731">Sigma factor</keyword>
<dbReference type="PANTHER" id="PTHR43133:SF58">
    <property type="entry name" value="ECF RNA POLYMERASE SIGMA FACTOR SIGD"/>
    <property type="match status" value="1"/>
</dbReference>
<reference evidence="10" key="1">
    <citation type="journal article" date="2019" name="Int. J. Syst. Evol. Microbiol.">
        <title>The Global Catalogue of Microorganisms (GCM) 10K type strain sequencing project: providing services to taxonomists for standard genome sequencing and annotation.</title>
        <authorList>
            <consortium name="The Broad Institute Genomics Platform"/>
            <consortium name="The Broad Institute Genome Sequencing Center for Infectious Disease"/>
            <person name="Wu L."/>
            <person name="Ma J."/>
        </authorList>
    </citation>
    <scope>NUCLEOTIDE SEQUENCE [LARGE SCALE GENOMIC DNA]</scope>
    <source>
        <strain evidence="10">CCUG 43114</strain>
    </source>
</reference>